<gene>
    <name evidence="1" type="ORF">TSTA_051200</name>
</gene>
<protein>
    <recommendedName>
        <fullName evidence="3">Cyanovirin-N domain-containing protein</fullName>
    </recommendedName>
</protein>
<dbReference type="OMA" id="EDRECAG"/>
<reference evidence="2" key="1">
    <citation type="journal article" date="2015" name="Genome Announc.">
        <title>Genome sequence of the AIDS-associated pathogen Penicillium marneffei (ATCC18224) and its near taxonomic relative Talaromyces stipitatus (ATCC10500).</title>
        <authorList>
            <person name="Nierman W.C."/>
            <person name="Fedorova-Abrams N.D."/>
            <person name="Andrianopoulos A."/>
        </authorList>
    </citation>
    <scope>NUCLEOTIDE SEQUENCE [LARGE SCALE GENOMIC DNA]</scope>
    <source>
        <strain evidence="2">ATCC 10500 / CBS 375.48 / QM 6759 / NRRL 1006</strain>
    </source>
</reference>
<evidence type="ECO:0000313" key="2">
    <source>
        <dbReference type="Proteomes" id="UP000001745"/>
    </source>
</evidence>
<proteinExistence type="predicted"/>
<dbReference type="Gene3D" id="2.30.60.10">
    <property type="entry name" value="Cyanovirin-N"/>
    <property type="match status" value="1"/>
</dbReference>
<sequence length="182" mass="19400">MEVYINQIQSSSGAYEESCTQCELLDGAATLQCYCTGTFANESGNSTLNLEEYIANYDGHLLSSLEGTPSVPSDSSLAVPSNVVLSLNAFVGTGTSCPSNEGAYLNFVGPEPCWGLYVSPEPVVWSSFRATSNPGWSISVYNVSTCTGTPIVTFDQDSVNDCIAVGQDGGIYLSIMPLWNWD</sequence>
<evidence type="ECO:0000313" key="1">
    <source>
        <dbReference type="EMBL" id="EED15682.1"/>
    </source>
</evidence>
<dbReference type="STRING" id="441959.B8MJ20"/>
<dbReference type="GeneID" id="8106322"/>
<dbReference type="PhylomeDB" id="B8MJ20"/>
<dbReference type="Proteomes" id="UP000001745">
    <property type="component" value="Unassembled WGS sequence"/>
</dbReference>
<dbReference type="RefSeq" id="XP_002485635.1">
    <property type="nucleotide sequence ID" value="XM_002485590.1"/>
</dbReference>
<dbReference type="VEuPathDB" id="FungiDB:TSTA_051200"/>
<dbReference type="EMBL" id="EQ962657">
    <property type="protein sequence ID" value="EED15682.1"/>
    <property type="molecule type" value="Genomic_DNA"/>
</dbReference>
<organism evidence="1 2">
    <name type="scientific">Talaromyces stipitatus (strain ATCC 10500 / CBS 375.48 / QM 6759 / NRRL 1006)</name>
    <name type="common">Penicillium stipitatum</name>
    <dbReference type="NCBI Taxonomy" id="441959"/>
    <lineage>
        <taxon>Eukaryota</taxon>
        <taxon>Fungi</taxon>
        <taxon>Dikarya</taxon>
        <taxon>Ascomycota</taxon>
        <taxon>Pezizomycotina</taxon>
        <taxon>Eurotiomycetes</taxon>
        <taxon>Eurotiomycetidae</taxon>
        <taxon>Eurotiales</taxon>
        <taxon>Trichocomaceae</taxon>
        <taxon>Talaromyces</taxon>
        <taxon>Talaromyces sect. Talaromyces</taxon>
    </lineage>
</organism>
<accession>B8MJ20</accession>
<dbReference type="InterPro" id="IPR036673">
    <property type="entry name" value="Cyanovirin-N_sf"/>
</dbReference>
<name>B8MJ20_TALSN</name>
<evidence type="ECO:0008006" key="3">
    <source>
        <dbReference type="Google" id="ProtNLM"/>
    </source>
</evidence>
<dbReference type="OrthoDB" id="4672515at2759"/>
<dbReference type="HOGENOM" id="CLU_1482954_0_0_1"/>
<keyword evidence="2" id="KW-1185">Reference proteome</keyword>
<dbReference type="InParanoid" id="B8MJ20"/>
<dbReference type="eggNOG" id="ENOG502T1B0">
    <property type="taxonomic scope" value="Eukaryota"/>
</dbReference>
<dbReference type="AlphaFoldDB" id="B8MJ20"/>
<dbReference type="SUPFAM" id="SSF51322">
    <property type="entry name" value="Cyanovirin-N"/>
    <property type="match status" value="1"/>
</dbReference>